<evidence type="ECO:0000256" key="1">
    <source>
        <dbReference type="ARBA" id="ARBA00004123"/>
    </source>
</evidence>
<accession>A0A8E0VN13</accession>
<dbReference type="GO" id="GO:0000981">
    <property type="term" value="F:DNA-binding transcription factor activity, RNA polymerase II-specific"/>
    <property type="evidence" value="ECO:0007669"/>
    <property type="project" value="TreeGrafter"/>
</dbReference>
<proteinExistence type="predicted"/>
<feature type="compositionally biased region" description="Low complexity" evidence="6">
    <location>
        <begin position="114"/>
        <end position="129"/>
    </location>
</feature>
<dbReference type="GO" id="GO:0005634">
    <property type="term" value="C:nucleus"/>
    <property type="evidence" value="ECO:0007669"/>
    <property type="project" value="UniProtKB-SubCell"/>
</dbReference>
<sequence length="593" mass="62183">MHNHLIVFHHSCAQSSGSYPNVGSSAYPLGQLHSCATVNGASLPSSSSVHPSAAHPVDGTSKISSSKAGIICSGLDDVDGSAQVSNMLHVHSSTPFAHSVSSASGSATAATVSVTTAPNSTNNTNSTVAGRTARSSRVAGHKRRASSSLSSTNPGPDHRQHSDMASGTTLNSLFSGLGSECSSALFGDFETLGRGFGHGQTPSLCGTDSEETIDPDETPEQKAERERNRRQANNARERIRVRDINDAFKELGRMCMMHLNSERQQTKLTILQQAVTLITSLEQQVRERNLNPKQACLKRREEEKSESHFSSPAGNSSHAASLGLSRLTGSSPGTGTSMGFGNNSAHPGTSTTAITTTTSIGPINSASGALGPSFTPNVSYDMRVPVIPPPNVYGDSMTSAPPSGHRPELDHQAGSLLLSLADSVPGDLCVPQTYNSTRPGIADDSPYATSTSSHMGHHAQSSHHHHASHLQSLNFTSAGSTTDGSGWYVSSCSSQPILTTGTMDPTDAGRIAPQRVYSDMSISCESQQAHRPTVVVEEDDDDDDADGEYDGDDMNADDLDSFSAGGGDNEDEEEEGRPGGSAKRGLNNRITTA</sequence>
<feature type="region of interest" description="Disordered" evidence="6">
    <location>
        <begin position="435"/>
        <end position="469"/>
    </location>
</feature>
<dbReference type="InterPro" id="IPR011598">
    <property type="entry name" value="bHLH_dom"/>
</dbReference>
<dbReference type="CDD" id="cd18945">
    <property type="entry name" value="bHLH_E-protein_TCF4_E2-2"/>
    <property type="match status" value="1"/>
</dbReference>
<protein>
    <submittedName>
        <fullName evidence="8">G12 protein</fullName>
    </submittedName>
</protein>
<dbReference type="GO" id="GO:0046983">
    <property type="term" value="F:protein dimerization activity"/>
    <property type="evidence" value="ECO:0007669"/>
    <property type="project" value="InterPro"/>
</dbReference>
<dbReference type="GO" id="GO:0000978">
    <property type="term" value="F:RNA polymerase II cis-regulatory region sequence-specific DNA binding"/>
    <property type="evidence" value="ECO:0007669"/>
    <property type="project" value="TreeGrafter"/>
</dbReference>
<dbReference type="Gene3D" id="4.10.280.10">
    <property type="entry name" value="Helix-loop-helix DNA-binding domain"/>
    <property type="match status" value="1"/>
</dbReference>
<dbReference type="InterPro" id="IPR036638">
    <property type="entry name" value="HLH_DNA-bd_sf"/>
</dbReference>
<keyword evidence="4" id="KW-0804">Transcription</keyword>
<dbReference type="PROSITE" id="PS50888">
    <property type="entry name" value="BHLH"/>
    <property type="match status" value="1"/>
</dbReference>
<feature type="region of interest" description="Disordered" evidence="6">
    <location>
        <begin position="522"/>
        <end position="593"/>
    </location>
</feature>
<dbReference type="OrthoDB" id="10034090at2759"/>
<name>A0A8E0VN13_9TREM</name>
<feature type="compositionally biased region" description="Acidic residues" evidence="6">
    <location>
        <begin position="208"/>
        <end position="218"/>
    </location>
</feature>
<feature type="region of interest" description="Disordered" evidence="6">
    <location>
        <begin position="298"/>
        <end position="359"/>
    </location>
</feature>
<keyword evidence="5" id="KW-0539">Nucleus</keyword>
<evidence type="ECO:0000256" key="3">
    <source>
        <dbReference type="ARBA" id="ARBA00023125"/>
    </source>
</evidence>
<evidence type="ECO:0000256" key="6">
    <source>
        <dbReference type="SAM" id="MobiDB-lite"/>
    </source>
</evidence>
<dbReference type="Pfam" id="PF00010">
    <property type="entry name" value="HLH"/>
    <property type="match status" value="1"/>
</dbReference>
<feature type="compositionally biased region" description="Basic and acidic residues" evidence="6">
    <location>
        <begin position="298"/>
        <end position="307"/>
    </location>
</feature>
<feature type="compositionally biased region" description="Low complexity" evidence="6">
    <location>
        <begin position="321"/>
        <end position="339"/>
    </location>
</feature>
<gene>
    <name evidence="8" type="ORF">FBUS_06006</name>
</gene>
<feature type="region of interest" description="Disordered" evidence="6">
    <location>
        <begin position="200"/>
        <end position="234"/>
    </location>
</feature>
<dbReference type="PANTHER" id="PTHR11793">
    <property type="entry name" value="BASIC HELIX-LOOP-HELIX TRANSCRIPTION FACTOR"/>
    <property type="match status" value="1"/>
</dbReference>
<dbReference type="InterPro" id="IPR051098">
    <property type="entry name" value="NeuroDiff_E-box_TFs"/>
</dbReference>
<evidence type="ECO:0000256" key="2">
    <source>
        <dbReference type="ARBA" id="ARBA00023015"/>
    </source>
</evidence>
<evidence type="ECO:0000256" key="4">
    <source>
        <dbReference type="ARBA" id="ARBA00023163"/>
    </source>
</evidence>
<feature type="compositionally biased region" description="Acidic residues" evidence="6">
    <location>
        <begin position="536"/>
        <end position="560"/>
    </location>
</feature>
<feature type="compositionally biased region" description="Polar residues" evidence="6">
    <location>
        <begin position="308"/>
        <end position="319"/>
    </location>
</feature>
<feature type="domain" description="BHLH" evidence="7">
    <location>
        <begin position="228"/>
        <end position="281"/>
    </location>
</feature>
<feature type="region of interest" description="Disordered" evidence="6">
    <location>
        <begin position="114"/>
        <end position="167"/>
    </location>
</feature>
<feature type="compositionally biased region" description="Low complexity" evidence="6">
    <location>
        <begin position="349"/>
        <end position="359"/>
    </location>
</feature>
<dbReference type="PANTHER" id="PTHR11793:SF13">
    <property type="entry name" value="PROTEIN DAUGHTERLESS"/>
    <property type="match status" value="1"/>
</dbReference>
<dbReference type="AlphaFoldDB" id="A0A8E0VN13"/>
<evidence type="ECO:0000256" key="5">
    <source>
        <dbReference type="ARBA" id="ARBA00023242"/>
    </source>
</evidence>
<dbReference type="SUPFAM" id="SSF47459">
    <property type="entry name" value="HLH, helix-loop-helix DNA-binding domain"/>
    <property type="match status" value="1"/>
</dbReference>
<evidence type="ECO:0000313" key="9">
    <source>
        <dbReference type="Proteomes" id="UP000728185"/>
    </source>
</evidence>
<keyword evidence="9" id="KW-1185">Reference proteome</keyword>
<evidence type="ECO:0000259" key="7">
    <source>
        <dbReference type="PROSITE" id="PS50888"/>
    </source>
</evidence>
<dbReference type="GO" id="GO:0000785">
    <property type="term" value="C:chromatin"/>
    <property type="evidence" value="ECO:0007669"/>
    <property type="project" value="TreeGrafter"/>
</dbReference>
<feature type="compositionally biased region" description="Basic and acidic residues" evidence="6">
    <location>
        <begin position="219"/>
        <end position="234"/>
    </location>
</feature>
<dbReference type="GO" id="GO:0005667">
    <property type="term" value="C:transcription regulator complex"/>
    <property type="evidence" value="ECO:0007669"/>
    <property type="project" value="TreeGrafter"/>
</dbReference>
<comment type="subcellular location">
    <subcellularLocation>
        <location evidence="1">Nucleus</location>
    </subcellularLocation>
</comment>
<feature type="compositionally biased region" description="Basic residues" evidence="6">
    <location>
        <begin position="455"/>
        <end position="468"/>
    </location>
</feature>
<evidence type="ECO:0000313" key="8">
    <source>
        <dbReference type="EMBL" id="KAA0194916.1"/>
    </source>
</evidence>
<dbReference type="Proteomes" id="UP000728185">
    <property type="component" value="Unassembled WGS sequence"/>
</dbReference>
<comment type="caution">
    <text evidence="8">The sequence shown here is derived from an EMBL/GenBank/DDBJ whole genome shotgun (WGS) entry which is preliminary data.</text>
</comment>
<reference evidence="8" key="1">
    <citation type="submission" date="2019-05" db="EMBL/GenBank/DDBJ databases">
        <title>Annotation for the trematode Fasciolopsis buski.</title>
        <authorList>
            <person name="Choi Y.-J."/>
        </authorList>
    </citation>
    <scope>NUCLEOTIDE SEQUENCE</scope>
    <source>
        <strain evidence="8">HT</strain>
        <tissue evidence="8">Whole worm</tissue>
    </source>
</reference>
<dbReference type="EMBL" id="LUCM01004057">
    <property type="protein sequence ID" value="KAA0194916.1"/>
    <property type="molecule type" value="Genomic_DNA"/>
</dbReference>
<dbReference type="SMART" id="SM00353">
    <property type="entry name" value="HLH"/>
    <property type="match status" value="1"/>
</dbReference>
<keyword evidence="3" id="KW-0238">DNA-binding</keyword>
<dbReference type="FunFam" id="4.10.280.10:FF:000001">
    <property type="entry name" value="Putative transcription factor 12"/>
    <property type="match status" value="1"/>
</dbReference>
<keyword evidence="2" id="KW-0805">Transcription regulation</keyword>
<organism evidence="8 9">
    <name type="scientific">Fasciolopsis buskii</name>
    <dbReference type="NCBI Taxonomy" id="27845"/>
    <lineage>
        <taxon>Eukaryota</taxon>
        <taxon>Metazoa</taxon>
        <taxon>Spiralia</taxon>
        <taxon>Lophotrochozoa</taxon>
        <taxon>Platyhelminthes</taxon>
        <taxon>Trematoda</taxon>
        <taxon>Digenea</taxon>
        <taxon>Plagiorchiida</taxon>
        <taxon>Echinostomata</taxon>
        <taxon>Echinostomatoidea</taxon>
        <taxon>Fasciolidae</taxon>
        <taxon>Fasciolopsis</taxon>
    </lineage>
</organism>